<dbReference type="RefSeq" id="WP_289266997.1">
    <property type="nucleotide sequence ID" value="NZ_OX365700.1"/>
</dbReference>
<dbReference type="GO" id="GO:0005886">
    <property type="term" value="C:plasma membrane"/>
    <property type="evidence" value="ECO:0007669"/>
    <property type="project" value="UniProtKB-SubCell"/>
</dbReference>
<dbReference type="SUPFAM" id="SSF143243">
    <property type="entry name" value="Nqo5-like"/>
    <property type="match status" value="1"/>
</dbReference>
<gene>
    <name evidence="3" type="primary">nuoC</name>
    <name evidence="7" type="ORF">DNFV4_00404</name>
</gene>
<comment type="similarity">
    <text evidence="1 3 4">Belongs to the complex I 30 kDa subunit family.</text>
</comment>
<keyword evidence="3 5" id="KW-0874">Quinone</keyword>
<dbReference type="EC" id="7.1.1.-" evidence="3"/>
<accession>A0AA86MVW3</accession>
<dbReference type="Proteomes" id="UP001179121">
    <property type="component" value="Chromosome"/>
</dbReference>
<evidence type="ECO:0000256" key="3">
    <source>
        <dbReference type="HAMAP-Rule" id="MF_01357"/>
    </source>
</evidence>
<evidence type="ECO:0000259" key="6">
    <source>
        <dbReference type="Pfam" id="PF00329"/>
    </source>
</evidence>
<dbReference type="InterPro" id="IPR010218">
    <property type="entry name" value="NADH_DH_suC"/>
</dbReference>
<keyword evidence="3 4" id="KW-0520">NAD</keyword>
<keyword evidence="2 3" id="KW-0813">Transport</keyword>
<dbReference type="InterPro" id="IPR037232">
    <property type="entry name" value="NADH_quin_OxRdtase_su_C/D-like"/>
</dbReference>
<feature type="domain" description="NADH:ubiquinone oxidoreductase 30kDa subunit" evidence="6">
    <location>
        <begin position="33"/>
        <end position="156"/>
    </location>
</feature>
<proteinExistence type="inferred from homology"/>
<evidence type="ECO:0000256" key="4">
    <source>
        <dbReference type="RuleBase" id="RU003456"/>
    </source>
</evidence>
<keyword evidence="3" id="KW-1003">Cell membrane</keyword>
<evidence type="ECO:0000256" key="5">
    <source>
        <dbReference type="RuleBase" id="RU003582"/>
    </source>
</evidence>
<reference evidence="7" key="1">
    <citation type="submission" date="2022-10" db="EMBL/GenBank/DDBJ databases">
        <authorList>
            <person name="Koch H."/>
        </authorList>
    </citation>
    <scope>NUCLEOTIDE SEQUENCE</scope>
    <source>
        <strain evidence="7">DNF</strain>
    </source>
</reference>
<dbReference type="KEGG" id="nti:DNFV4_00404"/>
<dbReference type="InterPro" id="IPR001268">
    <property type="entry name" value="NADH_UbQ_OxRdtase_30kDa_su"/>
</dbReference>
<dbReference type="PROSITE" id="PS00542">
    <property type="entry name" value="COMPLEX1_30K"/>
    <property type="match status" value="1"/>
</dbReference>
<comment type="function">
    <text evidence="3">NDH-1 shuttles electrons from NADH, via FMN and iron-sulfur (Fe-S) centers, to quinones in the respiratory chain. The immediate electron acceptor for the enzyme in this species is believed to be ubiquinone. Couples the redox reaction to proton translocation (for every two electrons transferred, four hydrogen ions are translocated across the cytoplasmic membrane), and thus conserves the redox energy in a proton gradient.</text>
</comment>
<evidence type="ECO:0000313" key="7">
    <source>
        <dbReference type="EMBL" id="CAI4029984.1"/>
    </source>
</evidence>
<dbReference type="PANTHER" id="PTHR10884:SF14">
    <property type="entry name" value="NADH DEHYDROGENASE [UBIQUINONE] IRON-SULFUR PROTEIN 3, MITOCHONDRIAL"/>
    <property type="match status" value="1"/>
</dbReference>
<dbReference type="GO" id="GO:0050136">
    <property type="term" value="F:NADH dehydrogenase (quinone) (non-electrogenic) activity"/>
    <property type="evidence" value="ECO:0007669"/>
    <property type="project" value="UniProtKB-UniRule"/>
</dbReference>
<dbReference type="AlphaFoldDB" id="A0AA86MVW3"/>
<dbReference type="Pfam" id="PF00329">
    <property type="entry name" value="Complex1_30kDa"/>
    <property type="match status" value="1"/>
</dbReference>
<evidence type="ECO:0000256" key="2">
    <source>
        <dbReference type="ARBA" id="ARBA00022448"/>
    </source>
</evidence>
<keyword evidence="8" id="KW-1185">Reference proteome</keyword>
<name>A0AA86MVW3_9BACT</name>
<keyword evidence="3" id="KW-0830">Ubiquinone</keyword>
<dbReference type="NCBIfam" id="TIGR01961">
    <property type="entry name" value="NuoC_fam"/>
    <property type="match status" value="1"/>
</dbReference>
<comment type="catalytic activity">
    <reaction evidence="3 5">
        <text>a quinone + NADH + 5 H(+)(in) = a quinol + NAD(+) + 4 H(+)(out)</text>
        <dbReference type="Rhea" id="RHEA:57888"/>
        <dbReference type="ChEBI" id="CHEBI:15378"/>
        <dbReference type="ChEBI" id="CHEBI:24646"/>
        <dbReference type="ChEBI" id="CHEBI:57540"/>
        <dbReference type="ChEBI" id="CHEBI:57945"/>
        <dbReference type="ChEBI" id="CHEBI:132124"/>
    </reaction>
</comment>
<dbReference type="GO" id="GO:0008137">
    <property type="term" value="F:NADH dehydrogenase (ubiquinone) activity"/>
    <property type="evidence" value="ECO:0007669"/>
    <property type="project" value="InterPro"/>
</dbReference>
<dbReference type="GO" id="GO:0048038">
    <property type="term" value="F:quinone binding"/>
    <property type="evidence" value="ECO:0007669"/>
    <property type="project" value="UniProtKB-KW"/>
</dbReference>
<comment type="subunit">
    <text evidence="3">NDH-1 is composed of 14 different subunits. Subunits NuoB, C, D, E, F, and G constitute the peripheral sector of the complex.</text>
</comment>
<dbReference type="EMBL" id="OX365700">
    <property type="protein sequence ID" value="CAI4029984.1"/>
    <property type="molecule type" value="Genomic_DNA"/>
</dbReference>
<keyword evidence="3" id="KW-0472">Membrane</keyword>
<evidence type="ECO:0000313" key="8">
    <source>
        <dbReference type="Proteomes" id="UP001179121"/>
    </source>
</evidence>
<evidence type="ECO:0000256" key="1">
    <source>
        <dbReference type="ARBA" id="ARBA00007569"/>
    </source>
</evidence>
<protein>
    <recommendedName>
        <fullName evidence="3">NADH-quinone oxidoreductase subunit C</fullName>
        <ecNumber evidence="3">7.1.1.-</ecNumber>
    </recommendedName>
    <alternativeName>
        <fullName evidence="3">NADH dehydrogenase I subunit C</fullName>
    </alternativeName>
    <alternativeName>
        <fullName evidence="3">NDH-1 subunit C</fullName>
    </alternativeName>
</protein>
<dbReference type="PANTHER" id="PTHR10884">
    <property type="entry name" value="NADH DEHYDROGENASE UBIQUINONE IRON-SULFUR PROTEIN 3"/>
    <property type="match status" value="1"/>
</dbReference>
<dbReference type="Gene3D" id="3.30.460.80">
    <property type="entry name" value="NADH:ubiquinone oxidoreductase, 30kDa subunit"/>
    <property type="match status" value="1"/>
</dbReference>
<comment type="subcellular location">
    <subcellularLocation>
        <location evidence="3">Cell membrane</location>
        <topology evidence="3">Peripheral membrane protein</topology>
        <orientation evidence="3">Cytoplasmic side</orientation>
    </subcellularLocation>
</comment>
<organism evidence="7 8">
    <name type="scientific">Nitrospira tepida</name>
    <dbReference type="NCBI Taxonomy" id="2973512"/>
    <lineage>
        <taxon>Bacteria</taxon>
        <taxon>Pseudomonadati</taxon>
        <taxon>Nitrospirota</taxon>
        <taxon>Nitrospiria</taxon>
        <taxon>Nitrospirales</taxon>
        <taxon>Nitrospiraceae</taxon>
        <taxon>Nitrospira</taxon>
    </lineage>
</organism>
<keyword evidence="3 4" id="KW-1278">Translocase</keyword>
<dbReference type="HAMAP" id="MF_01357">
    <property type="entry name" value="NDH1_NuoC"/>
    <property type="match status" value="1"/>
</dbReference>
<dbReference type="InterPro" id="IPR020396">
    <property type="entry name" value="NADH_UbQ_OxRdtase_CS"/>
</dbReference>
<sequence>MTADSLHPMARRIKDAFPEGFVKAVEWRGDLAVTVTPDALHRVARLLHDDPALDFDYIVHVSSVDWPEDEERFEVVYEFYSIRKRHRIRLKTRVRESDCVVDSLCDIWKGADFMEREVFDMMGIRFRNHPDLRRILMPDEYTEGYPLRKDFPLRGKGWRDTFDFLNEPMS</sequence>